<keyword evidence="6" id="KW-1185">Reference proteome</keyword>
<accession>A0A5J9SUY8</accession>
<feature type="compositionally biased region" description="Low complexity" evidence="1">
    <location>
        <begin position="228"/>
        <end position="245"/>
    </location>
</feature>
<keyword evidence="2" id="KW-1133">Transmembrane helix</keyword>
<feature type="compositionally biased region" description="Polar residues" evidence="1">
    <location>
        <begin position="440"/>
        <end position="459"/>
    </location>
</feature>
<comment type="caution">
    <text evidence="4">The sequence shown here is derived from an EMBL/GenBank/DDBJ whole genome shotgun (WGS) entry which is preliminary data.</text>
</comment>
<dbReference type="Gramene" id="TVU39331">
    <property type="protein sequence ID" value="TVU39331"/>
    <property type="gene ID" value="EJB05_12744"/>
</dbReference>
<feature type="transmembrane region" description="Helical" evidence="2">
    <location>
        <begin position="93"/>
        <end position="109"/>
    </location>
</feature>
<dbReference type="EMBL" id="RWGY01000274">
    <property type="protein sequence ID" value="TVU02796.1"/>
    <property type="molecule type" value="Genomic_DNA"/>
</dbReference>
<reference evidence="4 6" key="1">
    <citation type="journal article" date="2019" name="Sci. Rep.">
        <title>A high-quality genome of Eragrostis curvula grass provides insights into Poaceae evolution and supports new strategies to enhance forage quality.</title>
        <authorList>
            <person name="Carballo J."/>
            <person name="Santos B.A.C.M."/>
            <person name="Zappacosta D."/>
            <person name="Garbus I."/>
            <person name="Selva J.P."/>
            <person name="Gallo C.A."/>
            <person name="Diaz A."/>
            <person name="Albertini E."/>
            <person name="Caccamo M."/>
            <person name="Echenique V."/>
        </authorList>
    </citation>
    <scope>NUCLEOTIDE SEQUENCE [LARGE SCALE GENOMIC DNA]</scope>
    <source>
        <strain evidence="6">cv. Victoria</strain>
        <tissue evidence="4">Leaf</tissue>
    </source>
</reference>
<feature type="non-terminal residue" evidence="4">
    <location>
        <position position="1"/>
    </location>
</feature>
<feature type="region of interest" description="Disordered" evidence="1">
    <location>
        <begin position="668"/>
        <end position="735"/>
    </location>
</feature>
<keyword evidence="2" id="KW-0472">Membrane</keyword>
<keyword evidence="2" id="KW-0812">Transmembrane</keyword>
<proteinExistence type="predicted"/>
<name>A0A5J9SUY8_9POAL</name>
<evidence type="ECO:0000313" key="5">
    <source>
        <dbReference type="EMBL" id="TVU39331.1"/>
    </source>
</evidence>
<dbReference type="Proteomes" id="UP000324897">
    <property type="component" value="Chromosome 4"/>
</dbReference>
<feature type="compositionally biased region" description="Low complexity" evidence="1">
    <location>
        <begin position="670"/>
        <end position="679"/>
    </location>
</feature>
<feature type="region of interest" description="Disordered" evidence="1">
    <location>
        <begin position="582"/>
        <end position="601"/>
    </location>
</feature>
<feature type="signal peptide" evidence="3">
    <location>
        <begin position="1"/>
        <end position="40"/>
    </location>
</feature>
<evidence type="ECO:0000256" key="2">
    <source>
        <dbReference type="SAM" id="Phobius"/>
    </source>
</evidence>
<dbReference type="EMBL" id="RWGY01000007">
    <property type="protein sequence ID" value="TVU39331.1"/>
    <property type="molecule type" value="Genomic_DNA"/>
</dbReference>
<dbReference type="PANTHER" id="PTHR33870:SF8">
    <property type="entry name" value="OS07G0472300 PROTEIN"/>
    <property type="match status" value="1"/>
</dbReference>
<keyword evidence="3" id="KW-0732">Signal</keyword>
<dbReference type="Gramene" id="TVU02796">
    <property type="protein sequence ID" value="TVU02796"/>
    <property type="gene ID" value="EJB05_51690"/>
</dbReference>
<feature type="region of interest" description="Disordered" evidence="1">
    <location>
        <begin position="164"/>
        <end position="259"/>
    </location>
</feature>
<evidence type="ECO:0000313" key="6">
    <source>
        <dbReference type="Proteomes" id="UP000324897"/>
    </source>
</evidence>
<dbReference type="AlphaFoldDB" id="A0A5J9SUY8"/>
<feature type="compositionally biased region" description="Low complexity" evidence="1">
    <location>
        <begin position="460"/>
        <end position="473"/>
    </location>
</feature>
<evidence type="ECO:0000256" key="1">
    <source>
        <dbReference type="SAM" id="MobiDB-lite"/>
    </source>
</evidence>
<gene>
    <name evidence="5" type="ORF">EJB05_12744</name>
    <name evidence="4" type="ORF">EJB05_51690</name>
</gene>
<feature type="compositionally biased region" description="Basic and acidic residues" evidence="1">
    <location>
        <begin position="688"/>
        <end position="711"/>
    </location>
</feature>
<evidence type="ECO:0000313" key="4">
    <source>
        <dbReference type="EMBL" id="TVU02796.1"/>
    </source>
</evidence>
<evidence type="ECO:0008006" key="7">
    <source>
        <dbReference type="Google" id="ProtNLM"/>
    </source>
</evidence>
<feature type="chain" id="PRO_5036145996" description="Tyrosinase copper-binding domain-containing protein" evidence="3">
    <location>
        <begin position="41"/>
        <end position="735"/>
    </location>
</feature>
<dbReference type="OrthoDB" id="1908091at2759"/>
<sequence>MRPRYHSFCRLSTSLRAERASPHLRLLFLLSLVVLRRSSAQDAAGGADPDSSSYLLLIFRFYVELGSLTMRWQKIVRQMSPLRTTGRFFQRHPWALCLLLFLLILYKYFFSWFTVLVTTSPIFLIAGIFLGIILAYGEPNHPEKDHVYKKIEKVHVQNIHDSGKSVGGVALPRIPTGDKKVVKHNNIKKKRRKRSHGVGSSSEPGSSVSGGSDADTTPMLHAFRHLRSGSNSSHSSQDGDSSDSSTEVGTQNPECKAGNLREGKDVKVVAWTADDQKNILKIGSLEIERNQRLESLIARRRARKYSDRNLVDIGSSDSLPIIEELSKFNVQIPAVFAPRKNPFDLPYNEDNFPDSAPSALLQTRNPFDLPHEQEDESSSAVGVDSIHEEPVSVASQLQRSALYRRHESFTKGAPFLSEFLQDARPSRLRPYFVTETTANEEITSSSIDGETSGKGSSKASSVQDSDSTSVTDQENQKDVLEDCSNQGQRSPFVQAEEHAQIAQHVREVSLALDMEPPVLISDSSDDDISLSGEHINDWVEAQHSQNLNFSHNRLLEDSSVMQHHQEIEMTSNGFHQMSPHSNDLDLTSSSTETTDDPFEVNDTELPANEMVVTDDTHILDPIYDSSPSGSDKPASIGLVIDAAVLQDGHAHTYDAEARIGDEGLSLRMETSSSKAATSSLHSVEQSEPAEKETSERRVHGTVEHDEAHEGTVSHAGPSVSDISSQPATESPSNGR</sequence>
<protein>
    <recommendedName>
        <fullName evidence="7">Tyrosinase copper-binding domain-containing protein</fullName>
    </recommendedName>
</protein>
<feature type="compositionally biased region" description="Basic residues" evidence="1">
    <location>
        <begin position="181"/>
        <end position="196"/>
    </location>
</feature>
<organism evidence="4 6">
    <name type="scientific">Eragrostis curvula</name>
    <name type="common">weeping love grass</name>
    <dbReference type="NCBI Taxonomy" id="38414"/>
    <lineage>
        <taxon>Eukaryota</taxon>
        <taxon>Viridiplantae</taxon>
        <taxon>Streptophyta</taxon>
        <taxon>Embryophyta</taxon>
        <taxon>Tracheophyta</taxon>
        <taxon>Spermatophyta</taxon>
        <taxon>Magnoliopsida</taxon>
        <taxon>Liliopsida</taxon>
        <taxon>Poales</taxon>
        <taxon>Poaceae</taxon>
        <taxon>PACMAD clade</taxon>
        <taxon>Chloridoideae</taxon>
        <taxon>Eragrostideae</taxon>
        <taxon>Eragrostidinae</taxon>
        <taxon>Eragrostis</taxon>
    </lineage>
</organism>
<evidence type="ECO:0000256" key="3">
    <source>
        <dbReference type="SAM" id="SignalP"/>
    </source>
</evidence>
<feature type="region of interest" description="Disordered" evidence="1">
    <location>
        <begin position="440"/>
        <end position="477"/>
    </location>
</feature>
<feature type="compositionally biased region" description="Polar residues" evidence="1">
    <location>
        <begin position="720"/>
        <end position="735"/>
    </location>
</feature>
<feature type="compositionally biased region" description="Low complexity" evidence="1">
    <location>
        <begin position="197"/>
        <end position="212"/>
    </location>
</feature>
<dbReference type="PANTHER" id="PTHR33870">
    <property type="entry name" value="CARDIOMYOPATHY-ASSOCIATED PROTEIN"/>
    <property type="match status" value="1"/>
</dbReference>